<dbReference type="RefSeq" id="WP_134357710.1">
    <property type="nucleotide sequence ID" value="NZ_CP038033.1"/>
</dbReference>
<accession>A0A4P7BWP7</accession>
<reference evidence="2 3" key="1">
    <citation type="submission" date="2019-03" db="EMBL/GenBank/DDBJ databases">
        <title>The genome sequence of Nitrosococcus wardiae strain D1FHST reveals the archetypal metabolic capacity of ammonia-oxidizing Gammaproteobacteria.</title>
        <authorList>
            <person name="Wang L."/>
            <person name="Lim C.K."/>
            <person name="Hanson T.E."/>
            <person name="Dang H."/>
            <person name="Klotz M.G."/>
        </authorList>
    </citation>
    <scope>NUCLEOTIDE SEQUENCE [LARGE SCALE GENOMIC DNA]</scope>
    <source>
        <strain evidence="2 3">D1FHS</strain>
    </source>
</reference>
<sequence>MITSQDNSKKDVKALKTESLQGQDERSSSVSKPRRTLLKGAAAVPVIMTLPSGAAVAMSSYNSEACIAKDQQLAWNEQPNWLVESTDTWVRKEVKARQLQSNSYSDPFWVYQPHEDVDRWLDEYGRYYYTQSGDPVEEAGMSDPVEEAGMSDPVEEAGMSDPVEEAGMGSREDARIAWARRAREEAGIYVEGAGNSNPVRRARNDNPVRRARNDNPMEGAGNGNCTEEAGMGSREDARIAWARRAREEAGIFVEGAGNSNPVKGAGNGNCTEEAGNGNPKEETGMGAPMEETENGNYMIGPGNSNFLIVTEDTPRYVIAQVDESGAIIGFGPSDQFNHITGSCWYSVNPTTI</sequence>
<proteinExistence type="predicted"/>
<evidence type="ECO:0000313" key="2">
    <source>
        <dbReference type="EMBL" id="QBQ54513.1"/>
    </source>
</evidence>
<feature type="region of interest" description="Disordered" evidence="1">
    <location>
        <begin position="133"/>
        <end position="171"/>
    </location>
</feature>
<dbReference type="EMBL" id="CP038033">
    <property type="protein sequence ID" value="QBQ54513.1"/>
    <property type="molecule type" value="Genomic_DNA"/>
</dbReference>
<evidence type="ECO:0000256" key="1">
    <source>
        <dbReference type="SAM" id="MobiDB-lite"/>
    </source>
</evidence>
<dbReference type="Proteomes" id="UP000294325">
    <property type="component" value="Chromosome"/>
</dbReference>
<dbReference type="KEGG" id="nwr:E3U44_08335"/>
<dbReference type="OrthoDB" id="7058377at2"/>
<organism evidence="2 3">
    <name type="scientific">Nitrosococcus wardiae</name>
    <dbReference type="NCBI Taxonomy" id="1814290"/>
    <lineage>
        <taxon>Bacteria</taxon>
        <taxon>Pseudomonadati</taxon>
        <taxon>Pseudomonadota</taxon>
        <taxon>Gammaproteobacteria</taxon>
        <taxon>Chromatiales</taxon>
        <taxon>Chromatiaceae</taxon>
        <taxon>Nitrosococcus</taxon>
    </lineage>
</organism>
<name>A0A4P7BWP7_9GAMM</name>
<protein>
    <submittedName>
        <fullName evidence="2">Uncharacterized protein</fullName>
    </submittedName>
</protein>
<dbReference type="AlphaFoldDB" id="A0A4P7BWP7"/>
<feature type="region of interest" description="Disordered" evidence="1">
    <location>
        <begin position="1"/>
        <end position="34"/>
    </location>
</feature>
<evidence type="ECO:0000313" key="3">
    <source>
        <dbReference type="Proteomes" id="UP000294325"/>
    </source>
</evidence>
<feature type="compositionally biased region" description="Basic and acidic residues" evidence="1">
    <location>
        <begin position="7"/>
        <end position="16"/>
    </location>
</feature>
<feature type="region of interest" description="Disordered" evidence="1">
    <location>
        <begin position="193"/>
        <end position="232"/>
    </location>
</feature>
<feature type="region of interest" description="Disordered" evidence="1">
    <location>
        <begin position="252"/>
        <end position="283"/>
    </location>
</feature>
<keyword evidence="3" id="KW-1185">Reference proteome</keyword>
<gene>
    <name evidence="2" type="ORF">E3U44_08335</name>
</gene>
<feature type="compositionally biased region" description="Basic and acidic residues" evidence="1">
    <location>
        <begin position="202"/>
        <end position="215"/>
    </location>
</feature>